<accession>A0ABT6MB35</accession>
<keyword evidence="1" id="KW-1133">Transmembrane helix</keyword>
<keyword evidence="1" id="KW-0812">Transmembrane</keyword>
<evidence type="ECO:0000256" key="1">
    <source>
        <dbReference type="SAM" id="Phobius"/>
    </source>
</evidence>
<dbReference type="Proteomes" id="UP001160334">
    <property type="component" value="Unassembled WGS sequence"/>
</dbReference>
<proteinExistence type="predicted"/>
<evidence type="ECO:0000313" key="3">
    <source>
        <dbReference type="Proteomes" id="UP001160334"/>
    </source>
</evidence>
<comment type="caution">
    <text evidence="2">The sequence shown here is derived from an EMBL/GenBank/DDBJ whole genome shotgun (WGS) entry which is preliminary data.</text>
</comment>
<evidence type="ECO:0000313" key="2">
    <source>
        <dbReference type="EMBL" id="MDH6281105.1"/>
    </source>
</evidence>
<keyword evidence="1" id="KW-0472">Membrane</keyword>
<sequence>MTTMGTGLTVVGFSNRIHVLTYLGIACLTIGLMLILLGALDVGLGGRRHWF</sequence>
<reference evidence="2 3" key="1">
    <citation type="submission" date="2023-04" db="EMBL/GenBank/DDBJ databases">
        <title>Forest soil microbial communities from Buena Vista Peninsula, Colon Province, Panama.</title>
        <authorList>
            <person name="Bouskill N."/>
        </authorList>
    </citation>
    <scope>NUCLEOTIDE SEQUENCE [LARGE SCALE GENOMIC DNA]</scope>
    <source>
        <strain evidence="2 3">CFH S0262</strain>
    </source>
</reference>
<protein>
    <submittedName>
        <fullName evidence="2">NADH:ubiquinone oxidoreductase subunit 6 (Subunit J)</fullName>
    </submittedName>
</protein>
<feature type="transmembrane region" description="Helical" evidence="1">
    <location>
        <begin position="20"/>
        <end position="44"/>
    </location>
</feature>
<organism evidence="2 3">
    <name type="scientific">Prescottella agglutinans</name>
    <dbReference type="NCBI Taxonomy" id="1644129"/>
    <lineage>
        <taxon>Bacteria</taxon>
        <taxon>Bacillati</taxon>
        <taxon>Actinomycetota</taxon>
        <taxon>Actinomycetes</taxon>
        <taxon>Mycobacteriales</taxon>
        <taxon>Nocardiaceae</taxon>
        <taxon>Prescottella</taxon>
    </lineage>
</organism>
<keyword evidence="3" id="KW-1185">Reference proteome</keyword>
<name>A0ABT6MB35_9NOCA</name>
<dbReference type="RefSeq" id="WP_280760440.1">
    <property type="nucleotide sequence ID" value="NZ_JARXVC010000005.1"/>
</dbReference>
<dbReference type="EMBL" id="JARXVC010000005">
    <property type="protein sequence ID" value="MDH6281105.1"/>
    <property type="molecule type" value="Genomic_DNA"/>
</dbReference>
<gene>
    <name evidence="2" type="ORF">M2280_002325</name>
</gene>